<protein>
    <submittedName>
        <fullName evidence="1">Uncharacterized protein</fullName>
    </submittedName>
</protein>
<organism evidence="1 2">
    <name type="scientific">Actinacidiphila acidipaludis</name>
    <dbReference type="NCBI Taxonomy" id="2873382"/>
    <lineage>
        <taxon>Bacteria</taxon>
        <taxon>Bacillati</taxon>
        <taxon>Actinomycetota</taxon>
        <taxon>Actinomycetes</taxon>
        <taxon>Kitasatosporales</taxon>
        <taxon>Streptomycetaceae</taxon>
        <taxon>Actinacidiphila</taxon>
    </lineage>
</organism>
<accession>A0ABS7QIN1</accession>
<evidence type="ECO:0000313" key="1">
    <source>
        <dbReference type="EMBL" id="MBY8882270.1"/>
    </source>
</evidence>
<keyword evidence="2" id="KW-1185">Reference proteome</keyword>
<evidence type="ECO:0000313" key="2">
    <source>
        <dbReference type="Proteomes" id="UP000778578"/>
    </source>
</evidence>
<dbReference type="RefSeq" id="WP_222968490.1">
    <property type="nucleotide sequence ID" value="NZ_JAINZZ010000067.1"/>
</dbReference>
<comment type="caution">
    <text evidence="1">The sequence shown here is derived from an EMBL/GenBank/DDBJ whole genome shotgun (WGS) entry which is preliminary data.</text>
</comment>
<reference evidence="1 2" key="1">
    <citation type="submission" date="2021-08" db="EMBL/GenBank/DDBJ databases">
        <title>WGS of actinomycetes from Thailand.</title>
        <authorList>
            <person name="Thawai C."/>
        </authorList>
    </citation>
    <scope>NUCLEOTIDE SEQUENCE [LARGE SCALE GENOMIC DNA]</scope>
    <source>
        <strain evidence="1 2">PLK6-54</strain>
    </source>
</reference>
<dbReference type="EMBL" id="JAINZZ010000067">
    <property type="protein sequence ID" value="MBY8882270.1"/>
    <property type="molecule type" value="Genomic_DNA"/>
</dbReference>
<proteinExistence type="predicted"/>
<gene>
    <name evidence="1" type="ORF">K7862_32240</name>
</gene>
<sequence length="49" mass="5574">MSRARKTTAAALAVATVGLAWNGRGWLLYMWARWRESKEVEVRKAPQAK</sequence>
<name>A0ABS7QIN1_9ACTN</name>
<dbReference type="Proteomes" id="UP000778578">
    <property type="component" value="Unassembled WGS sequence"/>
</dbReference>